<dbReference type="AlphaFoldDB" id="A0A058ZF45"/>
<dbReference type="InterPro" id="IPR001849">
    <property type="entry name" value="PH_domain"/>
</dbReference>
<evidence type="ECO:0000313" key="4">
    <source>
        <dbReference type="Proteomes" id="UP000030693"/>
    </source>
</evidence>
<evidence type="ECO:0000313" key="3">
    <source>
        <dbReference type="EMBL" id="KCV73005.1"/>
    </source>
</evidence>
<dbReference type="Pfam" id="PF00169">
    <property type="entry name" value="PH"/>
    <property type="match status" value="1"/>
</dbReference>
<sequence length="720" mass="77434">MTGPGPTGLAVTALSSPPSWRVSQSTLSRSLERLLLRSSPEDGSTGPDASLLLQSLQTAESILIFIRDMEWRVSTGSFPAEAAAAYAAAAAISQGDEPAERPASATGVTLPADLLAIRPGTAQSPSRPDRPPPSLAEDYIVLSCAGFKRQYRLLPVPLGFALIPTEYAQATGPKPDMVLLSPQSRIQADAGASRFTDQDSVLCGWMEKQGDTNKKFRRRWFTLSMETGLFSYHRAPARMGDYHSIYASLEDRPADLGGSKRRTSGSWAAMAASSPGNGPASGGASPTDWNLLEADGLLCRGCTRSPKIASLYTRLLTTEFMLPAVALLTCAGSEGLSQPSGPITRHHTKALSGSGTSGSGASASEKPLADDAADHIPQTVLSHDTSSLRTIDVSNVLSVRQGYLPDLRQRAGQIGGFGPGGQVSRREMLQAETRLYQEAFLSAGTAAISIQPVDSAANLLPRLPVSTSPSFGDLFDMMDPRDTAGRSGNTGGEGDLTAVDADRRTPSPVCFDGDEEDGGHCLPLSGETFLDDTDGSSDEMPDMPHGGSSSAALTVPAREEPPLQHRHLYLFIETPGRVFVLHAPSPSAHAVWYSALMNVIASKETPIYSGWLFKRSKYGWGWKKRWAVLRGRQAFFYRQIDKTHVGQLRSRVELRTCTLAEGLPSGPTGRAHQFRLVFQDGRQLILAAPCAASRRDWLSAITYHPSYRPNHFSVIEGEYY</sequence>
<feature type="compositionally biased region" description="Low complexity" evidence="1">
    <location>
        <begin position="268"/>
        <end position="286"/>
    </location>
</feature>
<feature type="compositionally biased region" description="Acidic residues" evidence="1">
    <location>
        <begin position="532"/>
        <end position="541"/>
    </location>
</feature>
<feature type="region of interest" description="Disordered" evidence="1">
    <location>
        <begin position="532"/>
        <end position="551"/>
    </location>
</feature>
<dbReference type="Proteomes" id="UP000030693">
    <property type="component" value="Unassembled WGS sequence"/>
</dbReference>
<keyword evidence="4" id="KW-1185">Reference proteome</keyword>
<dbReference type="RefSeq" id="XP_009492706.1">
    <property type="nucleotide sequence ID" value="XM_009494431.1"/>
</dbReference>
<dbReference type="PANTHER" id="PTHR14336">
    <property type="entry name" value="TANDEM PH DOMAIN CONTAINING PROTEIN"/>
    <property type="match status" value="1"/>
</dbReference>
<organism evidence="3">
    <name type="scientific">Fonticula alba</name>
    <name type="common">Slime mold</name>
    <dbReference type="NCBI Taxonomy" id="691883"/>
    <lineage>
        <taxon>Eukaryota</taxon>
        <taxon>Rotosphaerida</taxon>
        <taxon>Fonticulaceae</taxon>
        <taxon>Fonticula</taxon>
    </lineage>
</organism>
<dbReference type="PROSITE" id="PS50003">
    <property type="entry name" value="PH_DOMAIN"/>
    <property type="match status" value="1"/>
</dbReference>
<feature type="region of interest" description="Disordered" evidence="1">
    <location>
        <begin position="336"/>
        <end position="367"/>
    </location>
</feature>
<proteinExistence type="predicted"/>
<evidence type="ECO:0000259" key="2">
    <source>
        <dbReference type="PROSITE" id="PS50003"/>
    </source>
</evidence>
<gene>
    <name evidence="3" type="ORF">H696_00555</name>
</gene>
<evidence type="ECO:0000256" key="1">
    <source>
        <dbReference type="SAM" id="MobiDB-lite"/>
    </source>
</evidence>
<dbReference type="SUPFAM" id="SSF50729">
    <property type="entry name" value="PH domain-like"/>
    <property type="match status" value="2"/>
</dbReference>
<reference evidence="3" key="1">
    <citation type="submission" date="2013-04" db="EMBL/GenBank/DDBJ databases">
        <title>The Genome Sequence of Fonticula alba ATCC 38817.</title>
        <authorList>
            <consortium name="The Broad Institute Genomics Platform"/>
            <person name="Russ C."/>
            <person name="Cuomo C."/>
            <person name="Burger G."/>
            <person name="Gray M.W."/>
            <person name="Holland P.W.H."/>
            <person name="King N."/>
            <person name="Lang F.B.F."/>
            <person name="Roger A.J."/>
            <person name="Ruiz-Trillo I."/>
            <person name="Brown M."/>
            <person name="Walker B."/>
            <person name="Young S."/>
            <person name="Zeng Q."/>
            <person name="Gargeya S."/>
            <person name="Fitzgerald M."/>
            <person name="Haas B."/>
            <person name="Abouelleil A."/>
            <person name="Allen A.W."/>
            <person name="Alvarado L."/>
            <person name="Arachchi H.M."/>
            <person name="Berlin A.M."/>
            <person name="Chapman S.B."/>
            <person name="Gainer-Dewar J."/>
            <person name="Goldberg J."/>
            <person name="Griggs A."/>
            <person name="Gujja S."/>
            <person name="Hansen M."/>
            <person name="Howarth C."/>
            <person name="Imamovic A."/>
            <person name="Ireland A."/>
            <person name="Larimer J."/>
            <person name="McCowan C."/>
            <person name="Murphy C."/>
            <person name="Pearson M."/>
            <person name="Poon T.W."/>
            <person name="Priest M."/>
            <person name="Roberts A."/>
            <person name="Saif S."/>
            <person name="Shea T."/>
            <person name="Sisk P."/>
            <person name="Sykes S."/>
            <person name="Wortman J."/>
            <person name="Nusbaum C."/>
            <person name="Birren B."/>
        </authorList>
    </citation>
    <scope>NUCLEOTIDE SEQUENCE [LARGE SCALE GENOMIC DNA]</scope>
    <source>
        <strain evidence="3">ATCC 38817</strain>
    </source>
</reference>
<accession>A0A058ZF45</accession>
<feature type="region of interest" description="Disordered" evidence="1">
    <location>
        <begin position="481"/>
        <end position="505"/>
    </location>
</feature>
<dbReference type="InterPro" id="IPR011993">
    <property type="entry name" value="PH-like_dom_sf"/>
</dbReference>
<dbReference type="EMBL" id="KB932201">
    <property type="protein sequence ID" value="KCV73005.1"/>
    <property type="molecule type" value="Genomic_DNA"/>
</dbReference>
<feature type="region of interest" description="Disordered" evidence="1">
    <location>
        <begin position="1"/>
        <end position="22"/>
    </location>
</feature>
<dbReference type="SMART" id="SM00233">
    <property type="entry name" value="PH"/>
    <property type="match status" value="2"/>
</dbReference>
<dbReference type="Gene3D" id="2.30.29.30">
    <property type="entry name" value="Pleckstrin-homology domain (PH domain)/Phosphotyrosine-binding domain (PTB)"/>
    <property type="match status" value="2"/>
</dbReference>
<dbReference type="GeneID" id="20525280"/>
<feature type="region of interest" description="Disordered" evidence="1">
    <location>
        <begin position="256"/>
        <end position="286"/>
    </location>
</feature>
<name>A0A058ZF45_FONAL</name>
<dbReference type="InterPro" id="IPR051707">
    <property type="entry name" value="PI-Interact_SigTrans_Reg"/>
</dbReference>
<feature type="compositionally biased region" description="Polar residues" evidence="1">
    <location>
        <begin position="13"/>
        <end position="22"/>
    </location>
</feature>
<dbReference type="OrthoDB" id="185175at2759"/>
<feature type="domain" description="PH" evidence="2">
    <location>
        <begin position="605"/>
        <end position="706"/>
    </location>
</feature>
<protein>
    <recommendedName>
        <fullName evidence="2">PH domain-containing protein</fullName>
    </recommendedName>
</protein>